<dbReference type="AlphaFoldDB" id="D1ANY0"/>
<proteinExistence type="inferred from homology"/>
<accession>D1ANY0</accession>
<evidence type="ECO:0000256" key="2">
    <source>
        <dbReference type="ARBA" id="ARBA00005811"/>
    </source>
</evidence>
<dbReference type="HOGENOM" id="CLU_085305_3_5_0"/>
<dbReference type="Gene3D" id="3.30.420.270">
    <property type="match status" value="1"/>
</dbReference>
<keyword evidence="5 8" id="KW-1133">Transmembrane helix</keyword>
<evidence type="ECO:0000256" key="7">
    <source>
        <dbReference type="RuleBase" id="RU003879"/>
    </source>
</evidence>
<name>D1ANY0_SEBTE</name>
<keyword evidence="6 8" id="KW-0472">Membrane</keyword>
<dbReference type="PANTHER" id="PTHR30558:SF3">
    <property type="entry name" value="BIOPOLYMER TRANSPORT PROTEIN EXBD-RELATED"/>
    <property type="match status" value="1"/>
</dbReference>
<keyword evidence="10" id="KW-1185">Reference proteome</keyword>
<feature type="transmembrane region" description="Helical" evidence="8">
    <location>
        <begin position="20"/>
        <end position="40"/>
    </location>
</feature>
<dbReference type="Proteomes" id="UP000000845">
    <property type="component" value="Chromosome"/>
</dbReference>
<evidence type="ECO:0000256" key="8">
    <source>
        <dbReference type="SAM" id="Phobius"/>
    </source>
</evidence>
<sequence>MRNMRRRRRTRGPEISMLNLIDIIFTMLIFFMVATTFNVYSNLGINVPDSEMKKTETKEQKVEILLNKNKEYFLKTDSAVRKIDVNNLEAEVSFLKNTKEKNITLTADKELEYGMIIELMGKLKNAGIKDINLNIQATGV</sequence>
<evidence type="ECO:0000256" key="3">
    <source>
        <dbReference type="ARBA" id="ARBA00022475"/>
    </source>
</evidence>
<dbReference type="RefSeq" id="WP_012860050.1">
    <property type="nucleotide sequence ID" value="NC_013517.1"/>
</dbReference>
<keyword evidence="7" id="KW-0813">Transport</keyword>
<dbReference type="EMBL" id="CP001739">
    <property type="protein sequence ID" value="ACZ07454.1"/>
    <property type="molecule type" value="Genomic_DNA"/>
</dbReference>
<dbReference type="Pfam" id="PF02472">
    <property type="entry name" value="ExbD"/>
    <property type="match status" value="1"/>
</dbReference>
<evidence type="ECO:0000256" key="6">
    <source>
        <dbReference type="ARBA" id="ARBA00023136"/>
    </source>
</evidence>
<gene>
    <name evidence="9" type="ordered locus">Sterm_0581</name>
</gene>
<evidence type="ECO:0000256" key="5">
    <source>
        <dbReference type="ARBA" id="ARBA00022989"/>
    </source>
</evidence>
<dbReference type="GO" id="GO:0015031">
    <property type="term" value="P:protein transport"/>
    <property type="evidence" value="ECO:0007669"/>
    <property type="project" value="UniProtKB-KW"/>
</dbReference>
<keyword evidence="7" id="KW-0653">Protein transport</keyword>
<evidence type="ECO:0000256" key="1">
    <source>
        <dbReference type="ARBA" id="ARBA00004162"/>
    </source>
</evidence>
<comment type="similarity">
    <text evidence="2 7">Belongs to the ExbD/TolR family.</text>
</comment>
<dbReference type="GO" id="GO:0005886">
    <property type="term" value="C:plasma membrane"/>
    <property type="evidence" value="ECO:0007669"/>
    <property type="project" value="UniProtKB-SubCell"/>
</dbReference>
<dbReference type="InterPro" id="IPR003400">
    <property type="entry name" value="ExbD"/>
</dbReference>
<dbReference type="GO" id="GO:0022857">
    <property type="term" value="F:transmembrane transporter activity"/>
    <property type="evidence" value="ECO:0007669"/>
    <property type="project" value="InterPro"/>
</dbReference>
<keyword evidence="4 7" id="KW-0812">Transmembrane</keyword>
<evidence type="ECO:0000256" key="4">
    <source>
        <dbReference type="ARBA" id="ARBA00022692"/>
    </source>
</evidence>
<evidence type="ECO:0000313" key="10">
    <source>
        <dbReference type="Proteomes" id="UP000000845"/>
    </source>
</evidence>
<organism evidence="9 10">
    <name type="scientific">Sebaldella termitidis (strain ATCC 33386 / NCTC 11300)</name>
    <dbReference type="NCBI Taxonomy" id="526218"/>
    <lineage>
        <taxon>Bacteria</taxon>
        <taxon>Fusobacteriati</taxon>
        <taxon>Fusobacteriota</taxon>
        <taxon>Fusobacteriia</taxon>
        <taxon>Fusobacteriales</taxon>
        <taxon>Leptotrichiaceae</taxon>
        <taxon>Sebaldella</taxon>
    </lineage>
</organism>
<dbReference type="PANTHER" id="PTHR30558">
    <property type="entry name" value="EXBD MEMBRANE COMPONENT OF PMF-DRIVEN MACROMOLECULE IMPORT SYSTEM"/>
    <property type="match status" value="1"/>
</dbReference>
<evidence type="ECO:0000313" key="9">
    <source>
        <dbReference type="EMBL" id="ACZ07454.1"/>
    </source>
</evidence>
<dbReference type="KEGG" id="str:Sterm_0581"/>
<reference evidence="10" key="1">
    <citation type="submission" date="2009-09" db="EMBL/GenBank/DDBJ databases">
        <title>The complete chromosome of Sebaldella termitidis ATCC 33386.</title>
        <authorList>
            <consortium name="US DOE Joint Genome Institute (JGI-PGF)"/>
            <person name="Lucas S."/>
            <person name="Copeland A."/>
            <person name="Lapidus A."/>
            <person name="Glavina del Rio T."/>
            <person name="Dalin E."/>
            <person name="Tice H."/>
            <person name="Bruce D."/>
            <person name="Goodwin L."/>
            <person name="Pitluck S."/>
            <person name="Kyrpides N."/>
            <person name="Mavromatis K."/>
            <person name="Ivanova N."/>
            <person name="Mikhailova N."/>
            <person name="Sims D."/>
            <person name="Meincke L."/>
            <person name="Brettin T."/>
            <person name="Detter J.C."/>
            <person name="Han C."/>
            <person name="Larimer F."/>
            <person name="Land M."/>
            <person name="Hauser L."/>
            <person name="Markowitz V."/>
            <person name="Cheng J.F."/>
            <person name="Hugenholtz P."/>
            <person name="Woyke T."/>
            <person name="Wu D."/>
            <person name="Eisen J.A."/>
        </authorList>
    </citation>
    <scope>NUCLEOTIDE SEQUENCE [LARGE SCALE GENOMIC DNA]</scope>
    <source>
        <strain evidence="10">ATCC 33386 / NCTC 11300</strain>
    </source>
</reference>
<comment type="subcellular location">
    <subcellularLocation>
        <location evidence="1">Cell membrane</location>
        <topology evidence="1">Single-pass membrane protein</topology>
    </subcellularLocation>
    <subcellularLocation>
        <location evidence="7">Cell membrane</location>
        <topology evidence="7">Single-pass type II membrane protein</topology>
    </subcellularLocation>
</comment>
<dbReference type="STRING" id="526218.Sterm_0581"/>
<reference evidence="9 10" key="2">
    <citation type="journal article" date="2010" name="Stand. Genomic Sci.">
        <title>Complete genome sequence of Sebaldella termitidis type strain (NCTC 11300).</title>
        <authorList>
            <person name="Harmon-Smith M."/>
            <person name="Celia L."/>
            <person name="Chertkov O."/>
            <person name="Lapidus A."/>
            <person name="Copeland A."/>
            <person name="Glavina Del Rio T."/>
            <person name="Nolan M."/>
            <person name="Lucas S."/>
            <person name="Tice H."/>
            <person name="Cheng J.F."/>
            <person name="Han C."/>
            <person name="Detter J.C."/>
            <person name="Bruce D."/>
            <person name="Goodwin L."/>
            <person name="Pitluck S."/>
            <person name="Pati A."/>
            <person name="Liolios K."/>
            <person name="Ivanova N."/>
            <person name="Mavromatis K."/>
            <person name="Mikhailova N."/>
            <person name="Chen A."/>
            <person name="Palaniappan K."/>
            <person name="Land M."/>
            <person name="Hauser L."/>
            <person name="Chang Y.J."/>
            <person name="Jeffries C.D."/>
            <person name="Brettin T."/>
            <person name="Goker M."/>
            <person name="Beck B."/>
            <person name="Bristow J."/>
            <person name="Eisen J.A."/>
            <person name="Markowitz V."/>
            <person name="Hugenholtz P."/>
            <person name="Kyrpides N.C."/>
            <person name="Klenk H.P."/>
            <person name="Chen F."/>
        </authorList>
    </citation>
    <scope>NUCLEOTIDE SEQUENCE [LARGE SCALE GENOMIC DNA]</scope>
    <source>
        <strain evidence="10">ATCC 33386 / NCTC 11300</strain>
    </source>
</reference>
<protein>
    <submittedName>
        <fullName evidence="9">Biopolymer transport protein ExbD/TolR</fullName>
    </submittedName>
</protein>
<keyword evidence="3" id="KW-1003">Cell membrane</keyword>
<dbReference type="eggNOG" id="COG0848">
    <property type="taxonomic scope" value="Bacteria"/>
</dbReference>